<dbReference type="EMBL" id="PVNH01000004">
    <property type="protein sequence ID" value="PRX48199.1"/>
    <property type="molecule type" value="Genomic_DNA"/>
</dbReference>
<dbReference type="AlphaFoldDB" id="A0A2T0LW56"/>
<proteinExistence type="predicted"/>
<dbReference type="RefSeq" id="WP_181193240.1">
    <property type="nucleotide sequence ID" value="NZ_PVNH01000004.1"/>
</dbReference>
<reference evidence="2 3" key="1">
    <citation type="submission" date="2018-03" db="EMBL/GenBank/DDBJ databases">
        <title>Genomic Encyclopedia of Type Strains, Phase III (KMG-III): the genomes of soil and plant-associated and newly described type strains.</title>
        <authorList>
            <person name="Whitman W."/>
        </authorList>
    </citation>
    <scope>NUCLEOTIDE SEQUENCE [LARGE SCALE GENOMIC DNA]</scope>
    <source>
        <strain evidence="2 3">CGMCC 4.7125</strain>
    </source>
</reference>
<sequence>MPPHVETDSAPADPPPVIEPGRHGAGGDSAGNQRVPAPREEEDLEPTIVLGRE</sequence>
<evidence type="ECO:0000313" key="3">
    <source>
        <dbReference type="Proteomes" id="UP000238362"/>
    </source>
</evidence>
<protein>
    <submittedName>
        <fullName evidence="2">Uncharacterized protein</fullName>
    </submittedName>
</protein>
<accession>A0A2T0LW56</accession>
<dbReference type="Proteomes" id="UP000238362">
    <property type="component" value="Unassembled WGS sequence"/>
</dbReference>
<evidence type="ECO:0000256" key="1">
    <source>
        <dbReference type="SAM" id="MobiDB-lite"/>
    </source>
</evidence>
<comment type="caution">
    <text evidence="2">The sequence shown here is derived from an EMBL/GenBank/DDBJ whole genome shotgun (WGS) entry which is preliminary data.</text>
</comment>
<evidence type="ECO:0000313" key="2">
    <source>
        <dbReference type="EMBL" id="PRX48199.1"/>
    </source>
</evidence>
<name>A0A2T0LW56_9PSEU</name>
<keyword evidence="3" id="KW-1185">Reference proteome</keyword>
<gene>
    <name evidence="2" type="ORF">B0I33_10413</name>
</gene>
<organism evidence="2 3">
    <name type="scientific">Prauserella shujinwangii</name>
    <dbReference type="NCBI Taxonomy" id="1453103"/>
    <lineage>
        <taxon>Bacteria</taxon>
        <taxon>Bacillati</taxon>
        <taxon>Actinomycetota</taxon>
        <taxon>Actinomycetes</taxon>
        <taxon>Pseudonocardiales</taxon>
        <taxon>Pseudonocardiaceae</taxon>
        <taxon>Prauserella</taxon>
    </lineage>
</organism>
<feature type="region of interest" description="Disordered" evidence="1">
    <location>
        <begin position="1"/>
        <end position="53"/>
    </location>
</feature>